<feature type="coiled-coil region" evidence="1">
    <location>
        <begin position="279"/>
        <end position="481"/>
    </location>
</feature>
<dbReference type="KEGG" id="sfm:108920084"/>
<reference evidence="4" key="2">
    <citation type="submission" date="2025-08" db="UniProtKB">
        <authorList>
            <consortium name="Ensembl"/>
        </authorList>
    </citation>
    <scope>IDENTIFICATION</scope>
</reference>
<name>A0A8C9REY2_SCLFO</name>
<keyword evidence="1" id="KW-0175">Coiled coil</keyword>
<dbReference type="GO" id="GO:0005884">
    <property type="term" value="C:actin filament"/>
    <property type="evidence" value="ECO:0007669"/>
    <property type="project" value="TreeGrafter"/>
</dbReference>
<dbReference type="GO" id="GO:0070830">
    <property type="term" value="P:bicellular tight junction assembly"/>
    <property type="evidence" value="ECO:0007669"/>
    <property type="project" value="TreeGrafter"/>
</dbReference>
<reference evidence="4" key="3">
    <citation type="submission" date="2025-09" db="UniProtKB">
        <authorList>
            <consortium name="Ensembl"/>
        </authorList>
    </citation>
    <scope>IDENTIFICATION</scope>
</reference>
<dbReference type="GeneID" id="108920084"/>
<dbReference type="CTD" id="79983"/>
<keyword evidence="5" id="KW-1185">Reference proteome</keyword>
<dbReference type="GeneTree" id="ENSGT00390000000141"/>
<dbReference type="AlphaFoldDB" id="A0A8C9REY2"/>
<dbReference type="InterPro" id="IPR026186">
    <property type="entry name" value="POF1B"/>
</dbReference>
<dbReference type="InterPro" id="IPR056240">
    <property type="entry name" value="POF1B_HlH"/>
</dbReference>
<protein>
    <submittedName>
        <fullName evidence="4">POF1B actin binding protein</fullName>
    </submittedName>
</protein>
<evidence type="ECO:0000313" key="5">
    <source>
        <dbReference type="Proteomes" id="UP000694397"/>
    </source>
</evidence>
<feature type="region of interest" description="Disordered" evidence="2">
    <location>
        <begin position="132"/>
        <end position="151"/>
    </location>
</feature>
<dbReference type="GO" id="GO:0005912">
    <property type="term" value="C:adherens junction"/>
    <property type="evidence" value="ECO:0007669"/>
    <property type="project" value="TreeGrafter"/>
</dbReference>
<dbReference type="GO" id="GO:0007015">
    <property type="term" value="P:actin filament organization"/>
    <property type="evidence" value="ECO:0007669"/>
    <property type="project" value="TreeGrafter"/>
</dbReference>
<dbReference type="Ensembl" id="ENSSFOT00015015433.2">
    <property type="protein sequence ID" value="ENSSFOP00015015251.2"/>
    <property type="gene ID" value="ENSSFOG00015009846.2"/>
</dbReference>
<organism evidence="4 5">
    <name type="scientific">Scleropages formosus</name>
    <name type="common">Asian bonytongue</name>
    <name type="synonym">Osteoglossum formosum</name>
    <dbReference type="NCBI Taxonomy" id="113540"/>
    <lineage>
        <taxon>Eukaryota</taxon>
        <taxon>Metazoa</taxon>
        <taxon>Chordata</taxon>
        <taxon>Craniata</taxon>
        <taxon>Vertebrata</taxon>
        <taxon>Euteleostomi</taxon>
        <taxon>Actinopterygii</taxon>
        <taxon>Neopterygii</taxon>
        <taxon>Teleostei</taxon>
        <taxon>Osteoglossocephala</taxon>
        <taxon>Osteoglossomorpha</taxon>
        <taxon>Osteoglossiformes</taxon>
        <taxon>Osteoglossidae</taxon>
        <taxon>Scleropages</taxon>
    </lineage>
</organism>
<dbReference type="Pfam" id="PF24617">
    <property type="entry name" value="POF1B_HlH"/>
    <property type="match status" value="1"/>
</dbReference>
<reference evidence="4 5" key="1">
    <citation type="submission" date="2019-04" db="EMBL/GenBank/DDBJ databases">
        <authorList>
            <consortium name="Wellcome Sanger Institute Data Sharing"/>
        </authorList>
    </citation>
    <scope>NUCLEOTIDE SEQUENCE [LARGE SCALE GENOMIC DNA]</scope>
</reference>
<dbReference type="GO" id="GO:0005923">
    <property type="term" value="C:bicellular tight junction"/>
    <property type="evidence" value="ECO:0007669"/>
    <property type="project" value="TreeGrafter"/>
</dbReference>
<feature type="compositionally biased region" description="Low complexity" evidence="2">
    <location>
        <begin position="140"/>
        <end position="151"/>
    </location>
</feature>
<gene>
    <name evidence="4" type="primary">pof1b</name>
</gene>
<dbReference type="PANTHER" id="PTHR22546">
    <property type="entry name" value="PREMATURE OVARIAN FAILURE, 1B"/>
    <property type="match status" value="1"/>
</dbReference>
<dbReference type="PANTHER" id="PTHR22546:SF0">
    <property type="entry name" value="PROTEIN POF1B"/>
    <property type="match status" value="1"/>
</dbReference>
<evidence type="ECO:0000256" key="1">
    <source>
        <dbReference type="SAM" id="Coils"/>
    </source>
</evidence>
<feature type="domain" description="POF1B helix-loop-helix" evidence="3">
    <location>
        <begin position="195"/>
        <end position="279"/>
    </location>
</feature>
<evidence type="ECO:0000256" key="2">
    <source>
        <dbReference type="SAM" id="MobiDB-lite"/>
    </source>
</evidence>
<sequence>MSTMQFTRNYSSASASSDLATPSPVSPSLSYVSAELPGSTAASFRAVNVSTLPVSQVRYVSNGPAVDGNVMYGTLRYLVPVDQRNVHESYVLVNGAVANKAVSPVYVQKVAGLSLAGVSESAHAVQYTASEQQEVAGERSPSVCSQSSVKSPTSVSKETEVLLEQSSITQTNNVPEYVVQQEVSKVEPQEKLDTRFFGELLAEVYRKTCDIHTHISEHVAKIRGRKHLLDPTIDYKVEKEETEALIPKGMSELTKQQIRYLLQTRLTADKTMRLLLTTFSSLREELGHLQNDLERLQSEKEELEKDLSFRADQALKYDRMLEALRENNRQLQVSLKECTLVRSNLETQLLDSRSMKSGHDYRIKELDGSLKTLEQENKLLRQKLAGQGSSSSFQVKTEELSKQYNESLNSMRDQKDNEIQSLRAQLIKMKTEYSTQTMSDSSLELRITELLAKLEQQESTVKRQEEEIKWLKQERNDKSTNVTRTVITKRYMNQYPILGLLGDDYQTTSPVKEAKTIVVQSTEQAYK</sequence>
<evidence type="ECO:0000313" key="4">
    <source>
        <dbReference type="Ensembl" id="ENSSFOP00015015251.2"/>
    </source>
</evidence>
<accession>A0A8C9REY2</accession>
<dbReference type="RefSeq" id="XP_018584099.2">
    <property type="nucleotide sequence ID" value="XM_018728583.2"/>
</dbReference>
<dbReference type="Proteomes" id="UP000694397">
    <property type="component" value="Chromosome 14"/>
</dbReference>
<dbReference type="GO" id="GO:0051015">
    <property type="term" value="F:actin filament binding"/>
    <property type="evidence" value="ECO:0007669"/>
    <property type="project" value="TreeGrafter"/>
</dbReference>
<evidence type="ECO:0000259" key="3">
    <source>
        <dbReference type="Pfam" id="PF24617"/>
    </source>
</evidence>
<dbReference type="OrthoDB" id="9830956at2759"/>
<dbReference type="GO" id="GO:0003382">
    <property type="term" value="P:epithelial cell morphogenesis"/>
    <property type="evidence" value="ECO:0007669"/>
    <property type="project" value="TreeGrafter"/>
</dbReference>
<proteinExistence type="predicted"/>